<evidence type="ECO:0000313" key="3">
    <source>
        <dbReference type="Proteomes" id="UP000316270"/>
    </source>
</evidence>
<dbReference type="OrthoDB" id="5293813at2759"/>
<keyword evidence="3" id="KW-1185">Reference proteome</keyword>
<protein>
    <recommendedName>
        <fullName evidence="4">Late sexual development protein</fullName>
    </recommendedName>
</protein>
<keyword evidence="1" id="KW-0732">Signal</keyword>
<gene>
    <name evidence="2" type="ORF">FKW77_001237</name>
</gene>
<accession>A0A517L4X4</accession>
<dbReference type="AlphaFoldDB" id="A0A517L4X4"/>
<sequence length="379" mass="39807">MYSLIYFAIAGASFLPALLAAPVAQASTNAVPFSSPGFPNPNAAQLLAIEVQAHGTLPDGSPPTMISANGITNLQLIEFNENFEVAFFGSLLNNITTNVPGFEINDPKDRGIVIDALTAILAQEELHALNAEGALKHFGQQPILPCKYVFSTTNFQDAIALAATFTDLVLGTLQDVIELFANANDNALTRGVASVIGQEGEQEGFFRLVRDKKLIPSSQPFLTTSTRHFAFSALQGFVVPGSCPNANLINLKVFGPLNLATKTVLAQDQTLAFTFDVSTLKAAGLPSNSPLSAGTALSGYNWNALSVQFINGQNTPISAPLKNVKVSGTVVTFDAFFPFTANLLDGLTIAAVTVGSGPFASADAVALQTLFGPGLIEVD</sequence>
<name>A0A517L4X4_9PEZI</name>
<organism evidence="2 3">
    <name type="scientific">Venturia effusa</name>
    <dbReference type="NCBI Taxonomy" id="50376"/>
    <lineage>
        <taxon>Eukaryota</taxon>
        <taxon>Fungi</taxon>
        <taxon>Dikarya</taxon>
        <taxon>Ascomycota</taxon>
        <taxon>Pezizomycotina</taxon>
        <taxon>Dothideomycetes</taxon>
        <taxon>Pleosporomycetidae</taxon>
        <taxon>Venturiales</taxon>
        <taxon>Venturiaceae</taxon>
        <taxon>Venturia</taxon>
    </lineage>
</organism>
<evidence type="ECO:0000313" key="2">
    <source>
        <dbReference type="EMBL" id="QDS70671.1"/>
    </source>
</evidence>
<dbReference type="Proteomes" id="UP000316270">
    <property type="component" value="Chromosome 5"/>
</dbReference>
<evidence type="ECO:0008006" key="4">
    <source>
        <dbReference type="Google" id="ProtNLM"/>
    </source>
</evidence>
<dbReference type="EMBL" id="CP042189">
    <property type="protein sequence ID" value="QDS70671.1"/>
    <property type="molecule type" value="Genomic_DNA"/>
</dbReference>
<feature type="signal peptide" evidence="1">
    <location>
        <begin position="1"/>
        <end position="20"/>
    </location>
</feature>
<dbReference type="STRING" id="50376.A0A517L4X4"/>
<evidence type="ECO:0000256" key="1">
    <source>
        <dbReference type="SAM" id="SignalP"/>
    </source>
</evidence>
<proteinExistence type="predicted"/>
<feature type="chain" id="PRO_5022084834" description="Late sexual development protein" evidence="1">
    <location>
        <begin position="21"/>
        <end position="379"/>
    </location>
</feature>
<reference evidence="2 3" key="1">
    <citation type="submission" date="2019-07" db="EMBL/GenBank/DDBJ databases">
        <title>Finished genome of Venturia effusa.</title>
        <authorList>
            <person name="Young C.A."/>
            <person name="Cox M.P."/>
            <person name="Ganley A.R.D."/>
            <person name="David W.J."/>
        </authorList>
    </citation>
    <scope>NUCLEOTIDE SEQUENCE [LARGE SCALE GENOMIC DNA]</scope>
    <source>
        <strain evidence="3">albino</strain>
    </source>
</reference>